<reference evidence="3" key="1">
    <citation type="journal article" date="2011" name="Nat. Commun.">
        <title>Effector diversification within compartments of the Leptosphaeria maculans genome affected by Repeat-Induced Point mutations.</title>
        <authorList>
            <person name="Rouxel T."/>
            <person name="Grandaubert J."/>
            <person name="Hane J.K."/>
            <person name="Hoede C."/>
            <person name="van de Wouw A.P."/>
            <person name="Couloux A."/>
            <person name="Dominguez V."/>
            <person name="Anthouard V."/>
            <person name="Bally P."/>
            <person name="Bourras S."/>
            <person name="Cozijnsen A.J."/>
            <person name="Ciuffetti L.M."/>
            <person name="Degrave A."/>
            <person name="Dilmaghani A."/>
            <person name="Duret L."/>
            <person name="Fudal I."/>
            <person name="Goodwin S.B."/>
            <person name="Gout L."/>
            <person name="Glaser N."/>
            <person name="Linglin J."/>
            <person name="Kema G.H.J."/>
            <person name="Lapalu N."/>
            <person name="Lawrence C.B."/>
            <person name="May K."/>
            <person name="Meyer M."/>
            <person name="Ollivier B."/>
            <person name="Poulain J."/>
            <person name="Schoch C.L."/>
            <person name="Simon A."/>
            <person name="Spatafora J.W."/>
            <person name="Stachowiak A."/>
            <person name="Turgeon B.G."/>
            <person name="Tyler B.M."/>
            <person name="Vincent D."/>
            <person name="Weissenbach J."/>
            <person name="Amselem J."/>
            <person name="Quesneville H."/>
            <person name="Oliver R.P."/>
            <person name="Wincker P."/>
            <person name="Balesdent M.-H."/>
            <person name="Howlett B.J."/>
        </authorList>
    </citation>
    <scope>NUCLEOTIDE SEQUENCE [LARGE SCALE GENOMIC DNA]</scope>
    <source>
        <strain evidence="3">JN3 / isolate v23.1.3 / race Av1-4-5-6-7-8</strain>
    </source>
</reference>
<dbReference type="HOGENOM" id="CLU_2184441_0_0_1"/>
<organism evidence="2 3">
    <name type="scientific">Leptosphaeria maculans (strain JN3 / isolate v23.1.3 / race Av1-4-5-6-7-8)</name>
    <name type="common">Blackleg fungus</name>
    <name type="synonym">Phoma lingam</name>
    <dbReference type="NCBI Taxonomy" id="985895"/>
    <lineage>
        <taxon>Eukaryota</taxon>
        <taxon>Fungi</taxon>
        <taxon>Dikarya</taxon>
        <taxon>Ascomycota</taxon>
        <taxon>Pezizomycotina</taxon>
        <taxon>Dothideomycetes</taxon>
        <taxon>Pleosporomycetidae</taxon>
        <taxon>Pleosporales</taxon>
        <taxon>Pleosporineae</taxon>
        <taxon>Leptosphaeriaceae</taxon>
        <taxon>Plenodomus</taxon>
        <taxon>Plenodomus lingam/Leptosphaeria maculans species complex</taxon>
    </lineage>
</organism>
<dbReference type="EMBL" id="FP929064">
    <property type="protein sequence ID" value="CBX90352.1"/>
    <property type="molecule type" value="Genomic_DNA"/>
</dbReference>
<sequence length="109" mass="12732">MRRTSAIAHTRCQISQVPCIPGQKEKKKKKEIPLGTEARTETRTNTDNSKDRKGGSKMVMRKWSDKTFPNPRKHSNLPTSNLPSTRAREQNYSSRKKHKNWTVFWYALM</sequence>
<name>E4ZGD2_LEPMJ</name>
<dbReference type="VEuPathDB" id="FungiDB:LEMA_P064780.1"/>
<gene>
    <name evidence="2" type="ORF">LEMA_P064780.1</name>
</gene>
<proteinExistence type="predicted"/>
<protein>
    <submittedName>
        <fullName evidence="2">Uncharacterized protein</fullName>
    </submittedName>
</protein>
<evidence type="ECO:0000313" key="2">
    <source>
        <dbReference type="EMBL" id="CBX90352.1"/>
    </source>
</evidence>
<feature type="compositionally biased region" description="Basic and acidic residues" evidence="1">
    <location>
        <begin position="38"/>
        <end position="54"/>
    </location>
</feature>
<evidence type="ECO:0000256" key="1">
    <source>
        <dbReference type="SAM" id="MobiDB-lite"/>
    </source>
</evidence>
<evidence type="ECO:0000313" key="3">
    <source>
        <dbReference type="Proteomes" id="UP000002668"/>
    </source>
</evidence>
<accession>E4ZGD2</accession>
<feature type="region of interest" description="Disordered" evidence="1">
    <location>
        <begin position="22"/>
        <end position="96"/>
    </location>
</feature>
<dbReference type="Proteomes" id="UP000002668">
    <property type="component" value="Genome"/>
</dbReference>
<dbReference type="AlphaFoldDB" id="E4ZGD2"/>
<keyword evidence="3" id="KW-1185">Reference proteome</keyword>
<dbReference type="InParanoid" id="E4ZGD2"/>